<gene>
    <name evidence="1" type="ORF">HUJ06_020322</name>
</gene>
<dbReference type="Proteomes" id="UP000607653">
    <property type="component" value="Unassembled WGS sequence"/>
</dbReference>
<comment type="caution">
    <text evidence="1">The sequence shown here is derived from an EMBL/GenBank/DDBJ whole genome shotgun (WGS) entry which is preliminary data.</text>
</comment>
<proteinExistence type="predicted"/>
<organism evidence="1 2">
    <name type="scientific">Nelumbo nucifera</name>
    <name type="common">Sacred lotus</name>
    <dbReference type="NCBI Taxonomy" id="4432"/>
    <lineage>
        <taxon>Eukaryota</taxon>
        <taxon>Viridiplantae</taxon>
        <taxon>Streptophyta</taxon>
        <taxon>Embryophyta</taxon>
        <taxon>Tracheophyta</taxon>
        <taxon>Spermatophyta</taxon>
        <taxon>Magnoliopsida</taxon>
        <taxon>Proteales</taxon>
        <taxon>Nelumbonaceae</taxon>
        <taxon>Nelumbo</taxon>
    </lineage>
</organism>
<dbReference type="EMBL" id="DUZY01000001">
    <property type="protein sequence ID" value="DAD18859.1"/>
    <property type="molecule type" value="Genomic_DNA"/>
</dbReference>
<reference evidence="1 2" key="1">
    <citation type="journal article" date="2020" name="Mol. Biol. Evol.">
        <title>Distinct Expression and Methylation Patterns for Genes with Different Fates following a Single Whole-Genome Duplication in Flowering Plants.</title>
        <authorList>
            <person name="Shi T."/>
            <person name="Rahmani R.S."/>
            <person name="Gugger P.F."/>
            <person name="Wang M."/>
            <person name="Li H."/>
            <person name="Zhang Y."/>
            <person name="Li Z."/>
            <person name="Wang Q."/>
            <person name="Van de Peer Y."/>
            <person name="Marchal K."/>
            <person name="Chen J."/>
        </authorList>
    </citation>
    <scope>NUCLEOTIDE SEQUENCE [LARGE SCALE GENOMIC DNA]</scope>
    <source>
        <tissue evidence="1">Leaf</tissue>
    </source>
</reference>
<evidence type="ECO:0000313" key="2">
    <source>
        <dbReference type="Proteomes" id="UP000607653"/>
    </source>
</evidence>
<accession>A0A822XIJ2</accession>
<name>A0A822XIJ2_NELNU</name>
<sequence>MSTKPGLFALQSLFMAFRIHGNVEMGKRVAEALMQRWNLLYEAVAMVFGSHGGNSQ</sequence>
<evidence type="ECO:0000313" key="1">
    <source>
        <dbReference type="EMBL" id="DAD18859.1"/>
    </source>
</evidence>
<dbReference type="AlphaFoldDB" id="A0A822XIJ2"/>
<protein>
    <submittedName>
        <fullName evidence="1">Uncharacterized protein</fullName>
    </submittedName>
</protein>
<keyword evidence="2" id="KW-1185">Reference proteome</keyword>